<evidence type="ECO:0000313" key="2">
    <source>
        <dbReference type="EMBL" id="CDS10937.1"/>
    </source>
</evidence>
<organism evidence="2">
    <name type="scientific">Lichtheimia ramosa</name>
    <dbReference type="NCBI Taxonomy" id="688394"/>
    <lineage>
        <taxon>Eukaryota</taxon>
        <taxon>Fungi</taxon>
        <taxon>Fungi incertae sedis</taxon>
        <taxon>Mucoromycota</taxon>
        <taxon>Mucoromycotina</taxon>
        <taxon>Mucoromycetes</taxon>
        <taxon>Mucorales</taxon>
        <taxon>Lichtheimiaceae</taxon>
        <taxon>Lichtheimia</taxon>
    </lineage>
</organism>
<gene>
    <name evidence="2" type="ORF">LRAMOSA11423</name>
</gene>
<dbReference type="AlphaFoldDB" id="A0A077WW10"/>
<dbReference type="PANTHER" id="PTHR47163:SF2">
    <property type="entry name" value="SI:DKEY-17M8.2"/>
    <property type="match status" value="1"/>
</dbReference>
<evidence type="ECO:0000259" key="1">
    <source>
        <dbReference type="SMART" id="SM01126"/>
    </source>
</evidence>
<dbReference type="PANTHER" id="PTHR47163">
    <property type="entry name" value="DDE_TNP_IS1595 DOMAIN-CONTAINING PROTEIN"/>
    <property type="match status" value="1"/>
</dbReference>
<dbReference type="OrthoDB" id="5598606at2759"/>
<feature type="domain" description="ISXO2-like transposase" evidence="1">
    <location>
        <begin position="7"/>
        <end position="124"/>
    </location>
</feature>
<proteinExistence type="predicted"/>
<protein>
    <recommendedName>
        <fullName evidence="1">ISXO2-like transposase domain-containing protein</fullName>
    </recommendedName>
</protein>
<dbReference type="InterPro" id="IPR053164">
    <property type="entry name" value="IS1016-like_transposase"/>
</dbReference>
<dbReference type="InterPro" id="IPR024445">
    <property type="entry name" value="Tnp_ISXO2-like"/>
</dbReference>
<dbReference type="Pfam" id="PF12762">
    <property type="entry name" value="DDE_Tnp_IS1595"/>
    <property type="match status" value="1"/>
</dbReference>
<accession>A0A077WW10</accession>
<dbReference type="SMART" id="SM01126">
    <property type="entry name" value="DDE_Tnp_IS1595"/>
    <property type="match status" value="1"/>
</dbReference>
<reference evidence="2" key="1">
    <citation type="journal article" date="2014" name="Genome Announc.">
        <title>De novo whole-genome sequence and genome annotation of Lichtheimia ramosa.</title>
        <authorList>
            <person name="Linde J."/>
            <person name="Schwartze V."/>
            <person name="Binder U."/>
            <person name="Lass-Florl C."/>
            <person name="Voigt K."/>
            <person name="Horn F."/>
        </authorList>
    </citation>
    <scope>NUCLEOTIDE SEQUENCE</scope>
    <source>
        <strain evidence="2">JMRC FSU:6197</strain>
    </source>
</reference>
<dbReference type="EMBL" id="LK023345">
    <property type="protein sequence ID" value="CDS10937.1"/>
    <property type="molecule type" value="Genomic_DNA"/>
</dbReference>
<sequence>MMVGGYREDGSRIIVQIDESKFGKRKDHRGHPVEGVWVLGSVEITNHRKVFMCVVPRRDAVTLAQVITHFVRPGSLIHTDGWAAYARLSDEEGMEFVHRVVNHRIEFVTADGTWAGIKRNVTERTRTKTHTPWELIEFIWRRKHQGDWWDTLLRTSKDVDWSLVTYYTQPYGPYRATYMHHGALKFCMHKLLS</sequence>
<name>A0A077WW10_9FUNG</name>